<dbReference type="SUPFAM" id="SSF56601">
    <property type="entry name" value="beta-lactamase/transpeptidase-like"/>
    <property type="match status" value="1"/>
</dbReference>
<accession>A0A3R9PCY0</accession>
<dbReference type="Proteomes" id="UP000269669">
    <property type="component" value="Unassembled WGS sequence"/>
</dbReference>
<reference evidence="2 3" key="1">
    <citation type="submission" date="2018-12" db="EMBL/GenBank/DDBJ databases">
        <title>Sequencing of bacterial isolates from soil warming experiment in Harvard Forest, Massachusetts, USA.</title>
        <authorList>
            <person name="Deangelis K."/>
        </authorList>
    </citation>
    <scope>NUCLEOTIDE SEQUENCE [LARGE SCALE GENOMIC DNA]</scope>
    <source>
        <strain evidence="2 3">EB153</strain>
    </source>
</reference>
<dbReference type="OrthoDB" id="9803467at2"/>
<dbReference type="Pfam" id="PF00144">
    <property type="entry name" value="Beta-lactamase"/>
    <property type="match status" value="1"/>
</dbReference>
<feature type="domain" description="Beta-lactamase-related" evidence="1">
    <location>
        <begin position="286"/>
        <end position="585"/>
    </location>
</feature>
<organism evidence="2 3">
    <name type="scientific">Edaphobacter aggregans</name>
    <dbReference type="NCBI Taxonomy" id="570835"/>
    <lineage>
        <taxon>Bacteria</taxon>
        <taxon>Pseudomonadati</taxon>
        <taxon>Acidobacteriota</taxon>
        <taxon>Terriglobia</taxon>
        <taxon>Terriglobales</taxon>
        <taxon>Acidobacteriaceae</taxon>
        <taxon>Edaphobacter</taxon>
    </lineage>
</organism>
<dbReference type="Gene3D" id="3.40.710.10">
    <property type="entry name" value="DD-peptidase/beta-lactamase superfamily"/>
    <property type="match status" value="1"/>
</dbReference>
<keyword evidence="3" id="KW-1185">Reference proteome</keyword>
<comment type="caution">
    <text evidence="2">The sequence shown here is derived from an EMBL/GenBank/DDBJ whole genome shotgun (WGS) entry which is preliminary data.</text>
</comment>
<dbReference type="PANTHER" id="PTHR43283">
    <property type="entry name" value="BETA-LACTAMASE-RELATED"/>
    <property type="match status" value="1"/>
</dbReference>
<evidence type="ECO:0000313" key="3">
    <source>
        <dbReference type="Proteomes" id="UP000269669"/>
    </source>
</evidence>
<gene>
    <name evidence="2" type="ORF">EDE15_4537</name>
</gene>
<proteinExistence type="predicted"/>
<sequence>MLRLRPRFFSHRQEAVAFSVLLGICVIATMPFRVRAQAKPNIAGDYLGTLGPLHVKLHLKVDPLRGVTGTLDSPDQGADGIPCADFHLDGQALSFTVPAVHGSWKGTVADDGASLSGTWDQGSPMPLNFARDTFMAAAKPSPVDGIWLGRLQAGSTSLRLQLDVKSDNAGREFCAMDSLDQHAMGLECAKVIFAASDFSFDVPIVHGNWKGTLSADGNTLSGVWSQGSPLPLNFARQSVAIAAAPIPGPTYDPALAPAAAADLQSVLDSDLAEALRSGELAPGTGAGVSIAVVEHGVRRVFSYGAAKPDSIFEIGSITKTFTGLVLSQMVEQGKVKFDEPVRELLPPGTVAKPVGAEITLLDLATQHSGLPRMPDNFKPADPNNPYADYGAPNLYAFVAQHGVEKPADAGFLYSNLGFGLLGQALAVRSGLAYPGLLKEEVIDPLGLKDTTVFLSPAQQARFIAGHDEHHHPAHAWDLDAFAGAGAMRSTAADMLTYLEANLHPEKLKPVAGSSAGATLSAALVQSHQLQADAMPGTRIALAWLFVSETGDYWHNGATGGYSSYAFFNLKADYAAVVLFNTTLGSSGSFADRLGQHISQRLAGKPAVSLAK</sequence>
<protein>
    <submittedName>
        <fullName evidence="2">CubicO group peptidase (Beta-lactamase class C family)</fullName>
    </submittedName>
</protein>
<dbReference type="AlphaFoldDB" id="A0A3R9PCY0"/>
<dbReference type="InterPro" id="IPR012338">
    <property type="entry name" value="Beta-lactam/transpept-like"/>
</dbReference>
<name>A0A3R9PCY0_9BACT</name>
<evidence type="ECO:0000313" key="2">
    <source>
        <dbReference type="EMBL" id="RSL18927.1"/>
    </source>
</evidence>
<evidence type="ECO:0000259" key="1">
    <source>
        <dbReference type="Pfam" id="PF00144"/>
    </source>
</evidence>
<dbReference type="EMBL" id="RSDW01000001">
    <property type="protein sequence ID" value="RSL18927.1"/>
    <property type="molecule type" value="Genomic_DNA"/>
</dbReference>
<dbReference type="InterPro" id="IPR050789">
    <property type="entry name" value="Diverse_Enzym_Activities"/>
</dbReference>
<dbReference type="InterPro" id="IPR001466">
    <property type="entry name" value="Beta-lactam-related"/>
</dbReference>